<name>A0A2T0TET7_9BACT</name>
<dbReference type="InterPro" id="IPR011250">
    <property type="entry name" value="OMP/PagP_B-barrel"/>
</dbReference>
<organism evidence="2 3">
    <name type="scientific">Spirosoma oryzae</name>
    <dbReference type="NCBI Taxonomy" id="1469603"/>
    <lineage>
        <taxon>Bacteria</taxon>
        <taxon>Pseudomonadati</taxon>
        <taxon>Bacteroidota</taxon>
        <taxon>Cytophagia</taxon>
        <taxon>Cytophagales</taxon>
        <taxon>Cytophagaceae</taxon>
        <taxon>Spirosoma</taxon>
    </lineage>
</organism>
<evidence type="ECO:0000313" key="2">
    <source>
        <dbReference type="EMBL" id="PRY44182.1"/>
    </source>
</evidence>
<feature type="chain" id="PRO_5015733911" evidence="1">
    <location>
        <begin position="27"/>
        <end position="236"/>
    </location>
</feature>
<dbReference type="RefSeq" id="WP_106136602.1">
    <property type="nucleotide sequence ID" value="NZ_PVTE01000003.1"/>
</dbReference>
<keyword evidence="3" id="KW-1185">Reference proteome</keyword>
<reference evidence="2 3" key="1">
    <citation type="submission" date="2018-03" db="EMBL/GenBank/DDBJ databases">
        <title>Genomic Encyclopedia of Archaeal and Bacterial Type Strains, Phase II (KMG-II): from individual species to whole genera.</title>
        <authorList>
            <person name="Goeker M."/>
        </authorList>
    </citation>
    <scope>NUCLEOTIDE SEQUENCE [LARGE SCALE GENOMIC DNA]</scope>
    <source>
        <strain evidence="2 3">DSM 28354</strain>
    </source>
</reference>
<sequence>MKKRYPALAVATLALSFFIQPATSQAQVNLKSVSVGASYWSPSLDYWNNRSFLTEYNGGAGAKLSGAVMPTAALEIGLAKGFSVGGRVGYWSKSVSSALSSGGISRNETFKLSIIPVSLDLKYTFAKPVTDETAKAPFLTPYIGVSVARYFVNNDFSRQVASGTGSLNETQAGNTYGAQVFVGAEKKLVKKLYLALDVRYHLGNYSQAVRTETTSTTEKVSLNGLEAGLSARFKFN</sequence>
<protein>
    <submittedName>
        <fullName evidence="2">OmpW family protein</fullName>
    </submittedName>
</protein>
<dbReference type="EMBL" id="PVTE01000003">
    <property type="protein sequence ID" value="PRY44182.1"/>
    <property type="molecule type" value="Genomic_DNA"/>
</dbReference>
<proteinExistence type="predicted"/>
<dbReference type="OrthoDB" id="944309at2"/>
<dbReference type="Proteomes" id="UP000238375">
    <property type="component" value="Unassembled WGS sequence"/>
</dbReference>
<keyword evidence="1" id="KW-0732">Signal</keyword>
<dbReference type="SUPFAM" id="SSF56925">
    <property type="entry name" value="OMPA-like"/>
    <property type="match status" value="1"/>
</dbReference>
<dbReference type="AlphaFoldDB" id="A0A2T0TET7"/>
<gene>
    <name evidence="2" type="ORF">CLV58_103151</name>
</gene>
<comment type="caution">
    <text evidence="2">The sequence shown here is derived from an EMBL/GenBank/DDBJ whole genome shotgun (WGS) entry which is preliminary data.</text>
</comment>
<accession>A0A2T0TET7</accession>
<feature type="signal peptide" evidence="1">
    <location>
        <begin position="1"/>
        <end position="26"/>
    </location>
</feature>
<evidence type="ECO:0000256" key="1">
    <source>
        <dbReference type="SAM" id="SignalP"/>
    </source>
</evidence>
<evidence type="ECO:0000313" key="3">
    <source>
        <dbReference type="Proteomes" id="UP000238375"/>
    </source>
</evidence>
<dbReference type="Gene3D" id="2.40.160.20">
    <property type="match status" value="1"/>
</dbReference>